<reference evidence="1 2" key="1">
    <citation type="submission" date="2019-07" db="EMBL/GenBank/DDBJ databases">
        <title>New species of Amycolatopsis and Streptomyces.</title>
        <authorList>
            <person name="Duangmal K."/>
            <person name="Teo W.F.A."/>
            <person name="Lipun K."/>
        </authorList>
    </citation>
    <scope>NUCLEOTIDE SEQUENCE [LARGE SCALE GENOMIC DNA]</scope>
    <source>
        <strain evidence="1 2">JCM 30562</strain>
    </source>
</reference>
<dbReference type="OrthoDB" id="5504890at2"/>
<dbReference type="EMBL" id="VJZA01000002">
    <property type="protein sequence ID" value="TVT25600.1"/>
    <property type="molecule type" value="Genomic_DNA"/>
</dbReference>
<keyword evidence="2" id="KW-1185">Reference proteome</keyword>
<evidence type="ECO:0000313" key="2">
    <source>
        <dbReference type="Proteomes" id="UP000318578"/>
    </source>
</evidence>
<comment type="caution">
    <text evidence="1">The sequence shown here is derived from an EMBL/GenBank/DDBJ whole genome shotgun (WGS) entry which is preliminary data.</text>
</comment>
<evidence type="ECO:0000313" key="1">
    <source>
        <dbReference type="EMBL" id="TVT25600.1"/>
    </source>
</evidence>
<name>A0A558AMZ4_9PSEU</name>
<sequence>MGTRSGMSRTLLGIYLNDHLAGAMAGVDLARRLARNEGEWAGNGKLERLAEEIEQDRATLLEIMAALGEPVRRVEMLAGWAAEKAARFKLNGRIVTRSPLSRLMEFEAMRLGVEGKVAGWRTLRARAAVDPRLDAAKLDELITNGRSQITRLERLRARAAAELFGAGEDG</sequence>
<proteinExistence type="predicted"/>
<protein>
    <submittedName>
        <fullName evidence="1">Uncharacterized protein</fullName>
    </submittedName>
</protein>
<accession>A0A558AMZ4</accession>
<dbReference type="Proteomes" id="UP000318578">
    <property type="component" value="Unassembled WGS sequence"/>
</dbReference>
<organism evidence="1 2">
    <name type="scientific">Amycolatopsis acidiphila</name>
    <dbReference type="NCBI Taxonomy" id="715473"/>
    <lineage>
        <taxon>Bacteria</taxon>
        <taxon>Bacillati</taxon>
        <taxon>Actinomycetota</taxon>
        <taxon>Actinomycetes</taxon>
        <taxon>Pseudonocardiales</taxon>
        <taxon>Pseudonocardiaceae</taxon>
        <taxon>Amycolatopsis</taxon>
    </lineage>
</organism>
<dbReference type="AlphaFoldDB" id="A0A558AMZ4"/>
<gene>
    <name evidence="1" type="ORF">FNH06_01990</name>
</gene>